<evidence type="ECO:0000256" key="3">
    <source>
        <dbReference type="ARBA" id="ARBA00022679"/>
    </source>
</evidence>
<gene>
    <name evidence="7" type="primary">mraY</name>
    <name evidence="10" type="ORF">SAMN04487884_103195</name>
</gene>
<protein>
    <recommendedName>
        <fullName evidence="7 8">Phospho-N-acetylmuramoyl-pentapeptide-transferase</fullName>
        <ecNumber evidence="7 8">2.7.8.13</ecNumber>
    </recommendedName>
    <alternativeName>
        <fullName evidence="7">UDP-MurNAc-pentapeptide phosphotransferase</fullName>
    </alternativeName>
</protein>
<dbReference type="EMBL" id="FOGJ01000003">
    <property type="protein sequence ID" value="SER25716.1"/>
    <property type="molecule type" value="Genomic_DNA"/>
</dbReference>
<evidence type="ECO:0000313" key="10">
    <source>
        <dbReference type="EMBL" id="SER25716.1"/>
    </source>
</evidence>
<keyword evidence="7" id="KW-0573">Peptidoglycan synthesis</keyword>
<dbReference type="GO" id="GO:0051301">
    <property type="term" value="P:cell division"/>
    <property type="evidence" value="ECO:0007669"/>
    <property type="project" value="UniProtKB-KW"/>
</dbReference>
<feature type="transmembrane region" description="Helical" evidence="7">
    <location>
        <begin position="141"/>
        <end position="165"/>
    </location>
</feature>
<keyword evidence="4 7" id="KW-0812">Transmembrane</keyword>
<dbReference type="HAMAP" id="MF_00038">
    <property type="entry name" value="MraY"/>
    <property type="match status" value="1"/>
</dbReference>
<keyword evidence="7" id="KW-0132">Cell division</keyword>
<proteinExistence type="inferred from homology"/>
<keyword evidence="7 9" id="KW-0460">Magnesium</keyword>
<evidence type="ECO:0000256" key="2">
    <source>
        <dbReference type="ARBA" id="ARBA00005583"/>
    </source>
</evidence>
<name>A0A1H9MPU9_BUTFI</name>
<feature type="transmembrane region" description="Helical" evidence="7">
    <location>
        <begin position="6"/>
        <end position="32"/>
    </location>
</feature>
<keyword evidence="7" id="KW-0961">Cell wall biogenesis/degradation</keyword>
<feature type="binding site" evidence="9">
    <location>
        <position position="231"/>
    </location>
    <ligand>
        <name>Mg(2+)</name>
        <dbReference type="ChEBI" id="CHEBI:18420"/>
    </ligand>
</feature>
<reference evidence="10 11" key="1">
    <citation type="submission" date="2016-10" db="EMBL/GenBank/DDBJ databases">
        <authorList>
            <person name="de Groot N.N."/>
        </authorList>
    </citation>
    <scope>NUCLEOTIDE SEQUENCE [LARGE SCALE GENOMIC DNA]</scope>
    <source>
        <strain evidence="10 11">AR40</strain>
    </source>
</reference>
<keyword evidence="6 7" id="KW-0472">Membrane</keyword>
<comment type="catalytic activity">
    <reaction evidence="7">
        <text>UDP-N-acetyl-alpha-D-muramoyl-L-alanyl-gamma-D-glutamyl-meso-2,6-diaminopimeloyl-D-alanyl-D-alanine + di-trans,octa-cis-undecaprenyl phosphate = di-trans,octa-cis-undecaprenyl diphospho-N-acetyl-alpha-D-muramoyl-L-alanyl-D-glutamyl-meso-2,6-diaminopimeloyl-D-alanyl-D-alanine + UMP</text>
        <dbReference type="Rhea" id="RHEA:28386"/>
        <dbReference type="ChEBI" id="CHEBI:57865"/>
        <dbReference type="ChEBI" id="CHEBI:60392"/>
        <dbReference type="ChEBI" id="CHEBI:61386"/>
        <dbReference type="ChEBI" id="CHEBI:61387"/>
        <dbReference type="EC" id="2.7.8.13"/>
    </reaction>
</comment>
<dbReference type="InterPro" id="IPR000715">
    <property type="entry name" value="Glycosyl_transferase_4"/>
</dbReference>
<feature type="transmembrane region" description="Helical" evidence="7">
    <location>
        <begin position="53"/>
        <end position="75"/>
    </location>
</feature>
<feature type="binding site" evidence="9">
    <location>
        <position position="172"/>
    </location>
    <ligand>
        <name>Mg(2+)</name>
        <dbReference type="ChEBI" id="CHEBI:18420"/>
    </ligand>
</feature>
<evidence type="ECO:0000256" key="5">
    <source>
        <dbReference type="ARBA" id="ARBA00022989"/>
    </source>
</evidence>
<evidence type="ECO:0000256" key="9">
    <source>
        <dbReference type="PIRSR" id="PIRSR600715-1"/>
    </source>
</evidence>
<feature type="transmembrane region" description="Helical" evidence="7">
    <location>
        <begin position="227"/>
        <end position="247"/>
    </location>
</feature>
<dbReference type="Proteomes" id="UP000182584">
    <property type="component" value="Unassembled WGS sequence"/>
</dbReference>
<evidence type="ECO:0000313" key="11">
    <source>
        <dbReference type="Proteomes" id="UP000182584"/>
    </source>
</evidence>
<dbReference type="GO" id="GO:0008360">
    <property type="term" value="P:regulation of cell shape"/>
    <property type="evidence" value="ECO:0007669"/>
    <property type="project" value="UniProtKB-KW"/>
</dbReference>
<dbReference type="GO" id="GO:0051992">
    <property type="term" value="F:UDP-N-acetylmuramoyl-L-alanyl-D-glutamyl-meso-2,6-diaminopimelyl-D-alanyl-D-alanine:undecaprenyl-phosphate transferase activity"/>
    <property type="evidence" value="ECO:0007669"/>
    <property type="project" value="RHEA"/>
</dbReference>
<accession>A0A1H9MPU9</accession>
<evidence type="ECO:0000256" key="1">
    <source>
        <dbReference type="ARBA" id="ARBA00004141"/>
    </source>
</evidence>
<dbReference type="Pfam" id="PF00953">
    <property type="entry name" value="Glycos_transf_4"/>
    <property type="match status" value="1"/>
</dbReference>
<evidence type="ECO:0000256" key="8">
    <source>
        <dbReference type="NCBIfam" id="TIGR00445"/>
    </source>
</evidence>
<dbReference type="InterPro" id="IPR018480">
    <property type="entry name" value="PNAcMuramoyl-5peptid_Trfase_CS"/>
</dbReference>
<dbReference type="GO" id="GO:0009252">
    <property type="term" value="P:peptidoglycan biosynthetic process"/>
    <property type="evidence" value="ECO:0007669"/>
    <property type="project" value="UniProtKB-UniRule"/>
</dbReference>
<comment type="function">
    <text evidence="7">Catalyzes the initial step of the lipid cycle reactions in the biosynthesis of the cell wall peptidoglycan: transfers peptidoglycan precursor phospho-MurNAc-pentapeptide from UDP-MurNAc-pentapeptide onto the lipid carrier undecaprenyl phosphate, yielding undecaprenyl-pyrophosphoryl-MurNAc-pentapeptide, known as lipid I.</text>
</comment>
<feature type="transmembrane region" description="Helical" evidence="7">
    <location>
        <begin position="81"/>
        <end position="101"/>
    </location>
</feature>
<keyword evidence="7" id="KW-1003">Cell membrane</keyword>
<feature type="transmembrane region" description="Helical" evidence="7">
    <location>
        <begin position="203"/>
        <end position="220"/>
    </location>
</feature>
<feature type="transmembrane region" description="Helical" evidence="7">
    <location>
        <begin position="303"/>
        <end position="322"/>
    </location>
</feature>
<keyword evidence="5 7" id="KW-1133">Transmembrane helix</keyword>
<feature type="transmembrane region" description="Helical" evidence="7">
    <location>
        <begin position="113"/>
        <end position="135"/>
    </location>
</feature>
<dbReference type="CDD" id="cd06852">
    <property type="entry name" value="GT_MraY"/>
    <property type="match status" value="1"/>
</dbReference>
<dbReference type="InterPro" id="IPR003524">
    <property type="entry name" value="PNAcMuramoyl-5peptid_Trfase"/>
</dbReference>
<dbReference type="RefSeq" id="WP_074754396.1">
    <property type="nucleotide sequence ID" value="NZ_FOGJ01000003.1"/>
</dbReference>
<dbReference type="PANTHER" id="PTHR22926">
    <property type="entry name" value="PHOSPHO-N-ACETYLMURAMOYL-PENTAPEPTIDE-TRANSFERASE"/>
    <property type="match status" value="1"/>
</dbReference>
<dbReference type="PROSITE" id="PS01348">
    <property type="entry name" value="MRAY_2"/>
    <property type="match status" value="1"/>
</dbReference>
<evidence type="ECO:0000256" key="7">
    <source>
        <dbReference type="HAMAP-Rule" id="MF_00038"/>
    </source>
</evidence>
<comment type="subcellular location">
    <subcellularLocation>
        <location evidence="7">Cell membrane</location>
        <topology evidence="7">Multi-pass membrane protein</topology>
    </subcellularLocation>
    <subcellularLocation>
        <location evidence="1">Membrane</location>
        <topology evidence="1">Multi-pass membrane protein</topology>
    </subcellularLocation>
</comment>
<feature type="transmembrane region" description="Helical" evidence="7">
    <location>
        <begin position="177"/>
        <end position="197"/>
    </location>
</feature>
<keyword evidence="7" id="KW-0131">Cell cycle</keyword>
<dbReference type="AlphaFoldDB" id="A0A1H9MPU9"/>
<dbReference type="GO" id="GO:0071555">
    <property type="term" value="P:cell wall organization"/>
    <property type="evidence" value="ECO:0007669"/>
    <property type="project" value="UniProtKB-KW"/>
</dbReference>
<dbReference type="EC" id="2.7.8.13" evidence="7 8"/>
<dbReference type="eggNOG" id="COG0472">
    <property type="taxonomic scope" value="Bacteria"/>
</dbReference>
<evidence type="ECO:0000256" key="6">
    <source>
        <dbReference type="ARBA" id="ARBA00023136"/>
    </source>
</evidence>
<dbReference type="PANTHER" id="PTHR22926:SF5">
    <property type="entry name" value="PHOSPHO-N-ACETYLMURAMOYL-PENTAPEPTIDE-TRANSFERASE HOMOLOG"/>
    <property type="match status" value="1"/>
</dbReference>
<dbReference type="NCBIfam" id="TIGR00445">
    <property type="entry name" value="mraY"/>
    <property type="match status" value="1"/>
</dbReference>
<keyword evidence="3 7" id="KW-0808">Transferase</keyword>
<feature type="transmembrane region" description="Helical" evidence="7">
    <location>
        <begin position="253"/>
        <end position="275"/>
    </location>
</feature>
<dbReference type="GO" id="GO:0046872">
    <property type="term" value="F:metal ion binding"/>
    <property type="evidence" value="ECO:0007669"/>
    <property type="project" value="UniProtKB-KW"/>
</dbReference>
<comment type="similarity">
    <text evidence="2 7">Belongs to the glycosyltransferase 4 family. MraY subfamily.</text>
</comment>
<evidence type="ECO:0000256" key="4">
    <source>
        <dbReference type="ARBA" id="ARBA00022692"/>
    </source>
</evidence>
<keyword evidence="7 9" id="KW-0479">Metal-binding</keyword>
<dbReference type="UniPathway" id="UPA00219"/>
<comment type="cofactor">
    <cofactor evidence="7 9">
        <name>Mg(2+)</name>
        <dbReference type="ChEBI" id="CHEBI:18420"/>
    </cofactor>
</comment>
<comment type="pathway">
    <text evidence="7">Cell wall biogenesis; peptidoglycan biosynthesis.</text>
</comment>
<dbReference type="GO" id="GO:0008963">
    <property type="term" value="F:phospho-N-acetylmuramoyl-pentapeptide-transferase activity"/>
    <property type="evidence" value="ECO:0007669"/>
    <property type="project" value="UniProtKB-UniRule"/>
</dbReference>
<sequence length="324" mass="35539">MSNEVLLKYIAAPILIGWILALIAGKIIIPILKNLGIKDSEREEGLESHKKKAGTPLMGGIIFLLPMLIVTIPYAVKTPKLWAVVILTIGFYIVGFIDDYIKVVMHRNLGLRVWQKLLLQFIVMVVFVVFVNTAFDDFYNMYIPFLGKEISLSWFNIPFLFLVALATTNGTNFTDGVDGLCGSVTAVVATFFVIVAAMSTAEFAPVSAALLGGLLGYLYYNVYPGKVYMGDGGSLAIGGYVVAVSYLTGLTLWIPIVGIIYAVEVISVVMQVGYFKLTHGKRIFRMAPIHHHFEKGGWSETRVVNAFTTVTIIASIIGLLAISR</sequence>
<organism evidence="10 11">
    <name type="scientific">Butyrivibrio fibrisolvens</name>
    <dbReference type="NCBI Taxonomy" id="831"/>
    <lineage>
        <taxon>Bacteria</taxon>
        <taxon>Bacillati</taxon>
        <taxon>Bacillota</taxon>
        <taxon>Clostridia</taxon>
        <taxon>Lachnospirales</taxon>
        <taxon>Lachnospiraceae</taxon>
        <taxon>Butyrivibrio</taxon>
    </lineage>
</organism>
<keyword evidence="7" id="KW-0133">Cell shape</keyword>
<dbReference type="OrthoDB" id="9805475at2"/>
<dbReference type="GO" id="GO:0005886">
    <property type="term" value="C:plasma membrane"/>
    <property type="evidence" value="ECO:0007669"/>
    <property type="project" value="UniProtKB-SubCell"/>
</dbReference>